<dbReference type="Gene3D" id="2.40.10.10">
    <property type="entry name" value="Trypsin-like serine proteases"/>
    <property type="match status" value="1"/>
</dbReference>
<dbReference type="Proteomes" id="UP000007322">
    <property type="component" value="Chromosome 1"/>
</dbReference>
<name>G2Q4G5_THET4</name>
<dbReference type="InParanoid" id="G2Q4G5"/>
<dbReference type="RefSeq" id="XP_003658903.1">
    <property type="nucleotide sequence ID" value="XM_003658855.1"/>
</dbReference>
<dbReference type="eggNOG" id="ENOG502SGEJ">
    <property type="taxonomic scope" value="Eukaryota"/>
</dbReference>
<reference evidence="1 2" key="1">
    <citation type="journal article" date="2011" name="Nat. Biotechnol.">
        <title>Comparative genomic analysis of the thermophilic biomass-degrading fungi Myceliophthora thermophila and Thielavia terrestris.</title>
        <authorList>
            <person name="Berka R.M."/>
            <person name="Grigoriev I.V."/>
            <person name="Otillar R."/>
            <person name="Salamov A."/>
            <person name="Grimwood J."/>
            <person name="Reid I."/>
            <person name="Ishmael N."/>
            <person name="John T."/>
            <person name="Darmond C."/>
            <person name="Moisan M.-C."/>
            <person name="Henrissat B."/>
            <person name="Coutinho P.M."/>
            <person name="Lombard V."/>
            <person name="Natvig D.O."/>
            <person name="Lindquist E."/>
            <person name="Schmutz J."/>
            <person name="Lucas S."/>
            <person name="Harris P."/>
            <person name="Powlowski J."/>
            <person name="Bellemare A."/>
            <person name="Taylor D."/>
            <person name="Butler G."/>
            <person name="de Vries R.P."/>
            <person name="Allijn I.E."/>
            <person name="van den Brink J."/>
            <person name="Ushinsky S."/>
            <person name="Storms R."/>
            <person name="Powell A.J."/>
            <person name="Paulsen I.T."/>
            <person name="Elbourne L.D.H."/>
            <person name="Baker S.E."/>
            <person name="Magnuson J."/>
            <person name="LaBoissiere S."/>
            <person name="Clutterbuck A.J."/>
            <person name="Martinez D."/>
            <person name="Wogulis M."/>
            <person name="de Leon A.L."/>
            <person name="Rey M.W."/>
            <person name="Tsang A."/>
        </authorList>
    </citation>
    <scope>NUCLEOTIDE SEQUENCE [LARGE SCALE GENOMIC DNA]</scope>
    <source>
        <strain evidence="2">ATCC 42464 / BCRC 31852 / DSM 1799</strain>
    </source>
</reference>
<dbReference type="EMBL" id="CP003002">
    <property type="protein sequence ID" value="AEO53658.1"/>
    <property type="molecule type" value="Genomic_DNA"/>
</dbReference>
<dbReference type="InterPro" id="IPR043504">
    <property type="entry name" value="Peptidase_S1_PA_chymotrypsin"/>
</dbReference>
<proteinExistence type="predicted"/>
<dbReference type="KEGG" id="mtm:MYCTH_2106471"/>
<dbReference type="STRING" id="573729.G2Q4G5"/>
<dbReference type="AlphaFoldDB" id="G2Q4G5"/>
<dbReference type="InterPro" id="IPR009003">
    <property type="entry name" value="Peptidase_S1_PA"/>
</dbReference>
<keyword evidence="2" id="KW-1185">Reference proteome</keyword>
<sequence>MPSGSLRQLHGCPSWYNFNSRLKHPVSNFSLPSGLLLSPMLFHSDPQSSPTAAATNYGTGFYIDIPNAKYQGADVDVILTAGHNLISQNKEKSKNLRVFSGDDDEKGWPVPEDNVKICPEYADKPNETGSAFDWAVIFKPKDMSKKKTWKGFQFNLAFAANPPRSGGEGSLQKFMAARIWVSGYSIRNTPSNRKGALRYSAEKGWPTGLKRLSYKVRTEPGMSGSPVWAVCDDELTVVGIHTTGEDRANAPNVSQGVRLDLDILERLFNWTGTAVRSKKLKVATAHPFSAEGLYLSFSSSSKDPARVRLGADGLDTVLDTLPFGRRLVPDGSNIVSKNPATFVFRLHRPSDTPNTPAAGEESQDQWVLLDTVRNRVLLSPTLQKHCAFTFQRKGKNGPFGICPAESKDQQLTLGSKYIRREDSCYGPVESSEVSFTPWYGTPTSLFCFE</sequence>
<evidence type="ECO:0008006" key="3">
    <source>
        <dbReference type="Google" id="ProtNLM"/>
    </source>
</evidence>
<dbReference type="OrthoDB" id="5367135at2759"/>
<dbReference type="VEuPathDB" id="FungiDB:MYCTH_2106471"/>
<dbReference type="GeneID" id="11508135"/>
<evidence type="ECO:0000313" key="1">
    <source>
        <dbReference type="EMBL" id="AEO53658.1"/>
    </source>
</evidence>
<dbReference type="HOGENOM" id="CLU_625615_0_0_1"/>
<gene>
    <name evidence="1" type="ORF">MYCTH_2106471</name>
</gene>
<dbReference type="SUPFAM" id="SSF50494">
    <property type="entry name" value="Trypsin-like serine proteases"/>
    <property type="match status" value="1"/>
</dbReference>
<organism evidence="1 2">
    <name type="scientific">Thermothelomyces thermophilus (strain ATCC 42464 / BCRC 31852 / DSM 1799)</name>
    <name type="common">Sporotrichum thermophile</name>
    <dbReference type="NCBI Taxonomy" id="573729"/>
    <lineage>
        <taxon>Eukaryota</taxon>
        <taxon>Fungi</taxon>
        <taxon>Dikarya</taxon>
        <taxon>Ascomycota</taxon>
        <taxon>Pezizomycotina</taxon>
        <taxon>Sordariomycetes</taxon>
        <taxon>Sordariomycetidae</taxon>
        <taxon>Sordariales</taxon>
        <taxon>Chaetomiaceae</taxon>
        <taxon>Thermothelomyces</taxon>
    </lineage>
</organism>
<evidence type="ECO:0000313" key="2">
    <source>
        <dbReference type="Proteomes" id="UP000007322"/>
    </source>
</evidence>
<accession>G2Q4G5</accession>
<protein>
    <recommendedName>
        <fullName evidence="3">Serine protease</fullName>
    </recommendedName>
</protein>
<dbReference type="OMA" id="WIVRLDF"/>